<keyword evidence="5" id="KW-0175">Coiled coil</keyword>
<dbReference type="AlphaFoldDB" id="A0A8T1XSG3"/>
<evidence type="ECO:0000256" key="4">
    <source>
        <dbReference type="PROSITE-ProRule" id="PRU00325"/>
    </source>
</evidence>
<dbReference type="PROSITE" id="PS50966">
    <property type="entry name" value="ZF_SWIM"/>
    <property type="match status" value="1"/>
</dbReference>
<keyword evidence="1" id="KW-0479">Metal-binding</keyword>
<feature type="domain" description="SWIM-type" evidence="7">
    <location>
        <begin position="582"/>
        <end position="614"/>
    </location>
</feature>
<dbReference type="PROSITE" id="PS51999">
    <property type="entry name" value="ZF_GRF"/>
    <property type="match status" value="1"/>
</dbReference>
<evidence type="ECO:0000313" key="10">
    <source>
        <dbReference type="Proteomes" id="UP000694251"/>
    </source>
</evidence>
<evidence type="ECO:0000256" key="5">
    <source>
        <dbReference type="SAM" id="Coils"/>
    </source>
</evidence>
<evidence type="ECO:0000256" key="3">
    <source>
        <dbReference type="ARBA" id="ARBA00022833"/>
    </source>
</evidence>
<keyword evidence="2 4" id="KW-0863">Zinc-finger</keyword>
<evidence type="ECO:0000256" key="1">
    <source>
        <dbReference type="ARBA" id="ARBA00022723"/>
    </source>
</evidence>
<dbReference type="InterPro" id="IPR007527">
    <property type="entry name" value="Znf_SWIM"/>
</dbReference>
<evidence type="ECO:0000259" key="8">
    <source>
        <dbReference type="PROSITE" id="PS51999"/>
    </source>
</evidence>
<protein>
    <submittedName>
        <fullName evidence="9">Zinc finger SWIM-type</fullName>
    </submittedName>
</protein>
<dbReference type="Pfam" id="PF04434">
    <property type="entry name" value="SWIM"/>
    <property type="match status" value="1"/>
</dbReference>
<dbReference type="PANTHER" id="PTHR31973:SF113">
    <property type="entry name" value="PROTEIN FAR1-RELATED SEQUENCE 5-LIKE"/>
    <property type="match status" value="1"/>
</dbReference>
<reference evidence="9 10" key="1">
    <citation type="submission" date="2020-12" db="EMBL/GenBank/DDBJ databases">
        <title>Concerted genomic and epigenomic changes stabilize Arabidopsis allopolyploids.</title>
        <authorList>
            <person name="Chen Z."/>
        </authorList>
    </citation>
    <scope>NUCLEOTIDE SEQUENCE [LARGE SCALE GENOMIC DNA]</scope>
    <source>
        <strain evidence="9">As9502</strain>
        <tissue evidence="9">Leaf</tissue>
    </source>
</reference>
<organism evidence="9 10">
    <name type="scientific">Arabidopsis suecica</name>
    <name type="common">Swedish thale-cress</name>
    <name type="synonym">Cardaminopsis suecica</name>
    <dbReference type="NCBI Taxonomy" id="45249"/>
    <lineage>
        <taxon>Eukaryota</taxon>
        <taxon>Viridiplantae</taxon>
        <taxon>Streptophyta</taxon>
        <taxon>Embryophyta</taxon>
        <taxon>Tracheophyta</taxon>
        <taxon>Spermatophyta</taxon>
        <taxon>Magnoliopsida</taxon>
        <taxon>eudicotyledons</taxon>
        <taxon>Gunneridae</taxon>
        <taxon>Pentapetalae</taxon>
        <taxon>rosids</taxon>
        <taxon>malvids</taxon>
        <taxon>Brassicales</taxon>
        <taxon>Brassicaceae</taxon>
        <taxon>Camelineae</taxon>
        <taxon>Arabidopsis</taxon>
    </lineage>
</organism>
<name>A0A8T1XSG3_ARASU</name>
<dbReference type="Pfam" id="PF10532">
    <property type="entry name" value="Plant_all_beta"/>
    <property type="match status" value="1"/>
</dbReference>
<dbReference type="OrthoDB" id="1111518at2759"/>
<proteinExistence type="predicted"/>
<dbReference type="EMBL" id="JAEFBJ010000013">
    <property type="protein sequence ID" value="KAG7537540.1"/>
    <property type="molecule type" value="Genomic_DNA"/>
</dbReference>
<dbReference type="PANTHER" id="PTHR31973">
    <property type="entry name" value="POLYPROTEIN, PUTATIVE-RELATED"/>
    <property type="match status" value="1"/>
</dbReference>
<evidence type="ECO:0000259" key="7">
    <source>
        <dbReference type="PROSITE" id="PS50966"/>
    </source>
</evidence>
<keyword evidence="10" id="KW-1185">Reference proteome</keyword>
<dbReference type="GO" id="GO:0008270">
    <property type="term" value="F:zinc ion binding"/>
    <property type="evidence" value="ECO:0007669"/>
    <property type="project" value="UniProtKB-KW"/>
</dbReference>
<feature type="coiled-coil region" evidence="5">
    <location>
        <begin position="819"/>
        <end position="853"/>
    </location>
</feature>
<evidence type="ECO:0000256" key="6">
    <source>
        <dbReference type="SAM" id="MobiDB-lite"/>
    </source>
</evidence>
<feature type="domain" description="GRF-type" evidence="8">
    <location>
        <begin position="750"/>
        <end position="791"/>
    </location>
</feature>
<feature type="region of interest" description="Disordered" evidence="6">
    <location>
        <begin position="666"/>
        <end position="715"/>
    </location>
</feature>
<dbReference type="InterPro" id="IPR006564">
    <property type="entry name" value="Znf_PMZ"/>
</dbReference>
<dbReference type="SMART" id="SM00575">
    <property type="entry name" value="ZnF_PMZ"/>
    <property type="match status" value="1"/>
</dbReference>
<dbReference type="InterPro" id="IPR018289">
    <property type="entry name" value="MULE_transposase_dom"/>
</dbReference>
<accession>A0A8T1XSG3</accession>
<dbReference type="Pfam" id="PF10551">
    <property type="entry name" value="MULE"/>
    <property type="match status" value="1"/>
</dbReference>
<feature type="compositionally biased region" description="Basic and acidic residues" evidence="6">
    <location>
        <begin position="666"/>
        <end position="680"/>
    </location>
</feature>
<evidence type="ECO:0000313" key="9">
    <source>
        <dbReference type="EMBL" id="KAG7537540.1"/>
    </source>
</evidence>
<gene>
    <name evidence="9" type="ORF">ISN44_As13g014150</name>
</gene>
<dbReference type="Proteomes" id="UP000694251">
    <property type="component" value="Chromosome 13"/>
</dbReference>
<sequence length="857" mass="99432">MKKKIHTNIYFDYGGYYSEEHEWNCNNSVYAIMFKTTSLERITYPVLVDKICKKIAIDGARRKMKLSYMICKGRRESYILDDEDVCIFLTSLDKEGFRPVLHVELCNLESNQMVELVPRVERRSSCGLNYGEVAANDVRTDDVRTDDVNNQANLSAFRWGEGSEQEKEPAIVNEPIIEQLMIENGVNEDCENDVRHEYVELSRTVQPSEETVKEWKDGLELEKDQEFPSKEAVWDLVNRAAKAELFGVRCVKSDPVRLMIECSQASMGCEWCEESTTYFKQKGTPRLVASVLHEDFRVTEVELDAEDRFKYLFIALGASIEGFKAMRKVLVIDATFLKTVYGGMLVIATAQDPNRHHYPIAFGVIDSENHASWNWFFRMLRKVVPDEDGLVFISDRHQSIIKGVMDVFPNASHGHCIWHLSQNLRPKLTGDKDLGVEKFKECAHIYTKTEFSIQYGDFRRRYPRAAEYLDNSIGVEQWARSHAERDKYNIDTSNSAESMNAVFKEVRKYHLLPMIDAILEKFSEWFNNHRKDSANASNTTQVVPVVENILHIRCPIAAKLTVTELNSYRREYSVIGVDGLTYLVDLDMKSCTCRCFDIDKYPCIHGIAAAIKHCRNEWRTTDVSIYGLCSKYYLIETWALAYYKTIYVVPHESQWTFPADYEEKIAKPPDYKPKKGRNQETRFPSTGEKRRKRTQNKARPGINLESWLQPPPNDENVRMPISYTQSSESEPSEDMSWARADGNWGIPRYCFCGTYVKLVVCTTGNNQGRKEYKCPNYEDGGEHLQKWWDDAVNEEFSVVHNKFETQKESIHHAYQNPMLESLRESVRIMRAQLDDLEKRLEEKETQINKLRDLLAKW</sequence>
<evidence type="ECO:0000256" key="2">
    <source>
        <dbReference type="ARBA" id="ARBA00022771"/>
    </source>
</evidence>
<keyword evidence="3" id="KW-0862">Zinc</keyword>
<dbReference type="InterPro" id="IPR010666">
    <property type="entry name" value="Znf_GRF"/>
</dbReference>
<comment type="caution">
    <text evidence="9">The sequence shown here is derived from an EMBL/GenBank/DDBJ whole genome shotgun (WGS) entry which is preliminary data.</text>
</comment>
<dbReference type="InterPro" id="IPR018290">
    <property type="entry name" value="MULE_transposase_N"/>
</dbReference>